<dbReference type="GO" id="GO:0070004">
    <property type="term" value="F:cysteine-type exopeptidase activity"/>
    <property type="evidence" value="ECO:0007669"/>
    <property type="project" value="InterPro"/>
</dbReference>
<dbReference type="eggNOG" id="COG4690">
    <property type="taxonomic scope" value="Bacteria"/>
</dbReference>
<evidence type="ECO:0000256" key="3">
    <source>
        <dbReference type="ARBA" id="ARBA00022670"/>
    </source>
</evidence>
<dbReference type="Gene3D" id="3.60.60.10">
    <property type="entry name" value="Penicillin V Acylase, Chain A"/>
    <property type="match status" value="1"/>
</dbReference>
<keyword evidence="3 6" id="KW-0645">Protease</keyword>
<dbReference type="EC" id="3.4.-.-" evidence="6"/>
<dbReference type="InterPro" id="IPR036582">
    <property type="entry name" value="Mao_N_sf"/>
</dbReference>
<evidence type="ECO:0000256" key="1">
    <source>
        <dbReference type="ARBA" id="ARBA00001670"/>
    </source>
</evidence>
<feature type="signal peptide" evidence="7">
    <location>
        <begin position="1"/>
        <end position="24"/>
    </location>
</feature>
<dbReference type="PROSITE" id="PS51257">
    <property type="entry name" value="PROKAR_LIPOPROTEIN"/>
    <property type="match status" value="1"/>
</dbReference>
<reference evidence="9 10" key="1">
    <citation type="submission" date="2011-08" db="EMBL/GenBank/DDBJ databases">
        <title>The Genome Sequence of Clostridium orbiscindens 1_3_50AFAA.</title>
        <authorList>
            <consortium name="The Broad Institute Genome Sequencing Platform"/>
            <person name="Earl A."/>
            <person name="Ward D."/>
            <person name="Feldgarden M."/>
            <person name="Gevers D."/>
            <person name="Daigneault M."/>
            <person name="Strauss J."/>
            <person name="Allen-Vercoe E."/>
            <person name="Young S.K."/>
            <person name="Zeng Q."/>
            <person name="Gargeya S."/>
            <person name="Fitzgerald M."/>
            <person name="Haas B."/>
            <person name="Abouelleil A."/>
            <person name="Alvarado L."/>
            <person name="Arachchi H.M."/>
            <person name="Berlin A."/>
            <person name="Brown A."/>
            <person name="Chapman S.B."/>
            <person name="Chen Z."/>
            <person name="Dunbar C."/>
            <person name="Freedman E."/>
            <person name="Gearin G."/>
            <person name="Gellesch M."/>
            <person name="Goldberg J."/>
            <person name="Griggs A."/>
            <person name="Gujja S."/>
            <person name="Heiman D."/>
            <person name="Howarth C."/>
            <person name="Larson L."/>
            <person name="Lui A."/>
            <person name="MacDonald P.J.P."/>
            <person name="Montmayeur A."/>
            <person name="Murphy C."/>
            <person name="Neiman D."/>
            <person name="Pearson M."/>
            <person name="Priest M."/>
            <person name="Roberts A."/>
            <person name="Saif S."/>
            <person name="Shea T."/>
            <person name="Shenoy N."/>
            <person name="Sisk P."/>
            <person name="Stolte C."/>
            <person name="Sykes S."/>
            <person name="Wortman J."/>
            <person name="Nusbaum C."/>
            <person name="Birren B."/>
        </authorList>
    </citation>
    <scope>NUCLEOTIDE SEQUENCE [LARGE SCALE GENOMIC DNA]</scope>
    <source>
        <strain evidence="9 10">1_3_50AFAA</strain>
    </source>
</reference>
<evidence type="ECO:0000256" key="7">
    <source>
        <dbReference type="SAM" id="SignalP"/>
    </source>
</evidence>
<dbReference type="PATRIC" id="fig|742738.3.peg.2220"/>
<dbReference type="Pfam" id="PF03577">
    <property type="entry name" value="Peptidase_C69"/>
    <property type="match status" value="1"/>
</dbReference>
<name>A0A096DCE7_FLAPL</name>
<dbReference type="InterPro" id="IPR012854">
    <property type="entry name" value="Cu_amine_oxidase-like_N"/>
</dbReference>
<dbReference type="InterPro" id="IPR047804">
    <property type="entry name" value="C69_dipept_A-like"/>
</dbReference>
<evidence type="ECO:0000256" key="5">
    <source>
        <dbReference type="ARBA" id="ARBA00022997"/>
    </source>
</evidence>
<dbReference type="GO" id="GO:0006508">
    <property type="term" value="P:proteolysis"/>
    <property type="evidence" value="ECO:0007669"/>
    <property type="project" value="UniProtKB-KW"/>
</dbReference>
<organism evidence="9 10">
    <name type="scientific">Flavonifractor plautii 1_3_50AFAA</name>
    <dbReference type="NCBI Taxonomy" id="742738"/>
    <lineage>
        <taxon>Bacteria</taxon>
        <taxon>Bacillati</taxon>
        <taxon>Bacillota</taxon>
        <taxon>Clostridia</taxon>
        <taxon>Eubacteriales</taxon>
        <taxon>Oscillospiraceae</taxon>
        <taxon>Flavonifractor</taxon>
    </lineage>
</organism>
<sequence>MKKSLRVLSVTLAGAMLLSTSALACTGVYVGKDVSDQGTYLIARSEDQGQGDYNKMFQVQPRVENVPGRFITDTATGFQIPLPATTYKYTYVPDYTRGDDGMYPGSCTNEYGVSITATVSTSTCEAWEAEDPFVEPGLREAILAASVAAVSTTAREAVDVLLGYVDEYGSEEGNTVMITDQDEAWIVEIYGGHQYCAMKMPDDKVAVFGNHNMIGLVDPKATPEDGYIYSDGLFDTIDKLGLAVKEGELYHLAKSVTNNTREDYNNMRNWAGMTILAPSLAGEYDSDEFYPLFYSPDEKVSVLTVMDIYRNRYEGTPLDVTLPGNEENRVIGTERSSQIHILQTFPDWPAECSSIDWLALGNTEHSVFIPFFSGITDTAPAYHLDGDTYNPDGAFWKFKSICTIAEQNRSLYSQGVKDFWKLQEELMYQEMLDAAPAMLAKYSESRAAGDAYVTQLGIDMAEREMLLADNLYAKLLTTMMHNTGLSSSKTPTTFLSDVPLRQVAESRGYTVTWNKADGSTTIAKGDVTYTFTPESYECVTGTGETIELTHYCYVRDGFTYIPMDFAKTL</sequence>
<evidence type="ECO:0000256" key="2">
    <source>
        <dbReference type="ARBA" id="ARBA00007225"/>
    </source>
</evidence>
<dbReference type="MEROPS" id="C69.002"/>
<feature type="domain" description="Copper amine oxidase-like N-terminal" evidence="8">
    <location>
        <begin position="498"/>
        <end position="566"/>
    </location>
</feature>
<feature type="chain" id="PRO_5001926342" description="Dipeptidase" evidence="7">
    <location>
        <begin position="25"/>
        <end position="569"/>
    </location>
</feature>
<dbReference type="NCBIfam" id="NF033678">
    <property type="entry name" value="C69_fam_dipept"/>
    <property type="match status" value="1"/>
</dbReference>
<dbReference type="GO" id="GO:0016805">
    <property type="term" value="F:dipeptidase activity"/>
    <property type="evidence" value="ECO:0007669"/>
    <property type="project" value="UniProtKB-KW"/>
</dbReference>
<evidence type="ECO:0000256" key="6">
    <source>
        <dbReference type="RuleBase" id="RU364089"/>
    </source>
</evidence>
<keyword evidence="10" id="KW-1185">Reference proteome</keyword>
<gene>
    <name evidence="9" type="ORF">HMPREF9460_02163</name>
</gene>
<evidence type="ECO:0000313" key="10">
    <source>
        <dbReference type="Proteomes" id="UP000029585"/>
    </source>
</evidence>
<keyword evidence="4 6" id="KW-0378">Hydrolase</keyword>
<dbReference type="PANTHER" id="PTHR12994:SF17">
    <property type="entry name" value="LD30995P"/>
    <property type="match status" value="1"/>
</dbReference>
<dbReference type="HOGENOM" id="CLU_014823_0_2_9"/>
<dbReference type="Pfam" id="PF07833">
    <property type="entry name" value="Cu_amine_oxidN1"/>
    <property type="match status" value="1"/>
</dbReference>
<dbReference type="SUPFAM" id="SSF55383">
    <property type="entry name" value="Copper amine oxidase, domain N"/>
    <property type="match status" value="1"/>
</dbReference>
<dbReference type="Gene3D" id="3.30.457.10">
    <property type="entry name" value="Copper amine oxidase-like, N-terminal domain"/>
    <property type="match status" value="1"/>
</dbReference>
<comment type="caution">
    <text evidence="9">The sequence shown here is derived from an EMBL/GenBank/DDBJ whole genome shotgun (WGS) entry which is preliminary data.</text>
</comment>
<evidence type="ECO:0000313" key="9">
    <source>
        <dbReference type="EMBL" id="KGF55184.1"/>
    </source>
</evidence>
<proteinExistence type="inferred from homology"/>
<dbReference type="RefSeq" id="WP_009258610.1">
    <property type="nucleotide sequence ID" value="NZ_KN174163.1"/>
</dbReference>
<dbReference type="PANTHER" id="PTHR12994">
    <property type="entry name" value="SECERNIN"/>
    <property type="match status" value="1"/>
</dbReference>
<dbReference type="Proteomes" id="UP000029585">
    <property type="component" value="Unassembled WGS sequence"/>
</dbReference>
<keyword evidence="5 6" id="KW-0224">Dipeptidase</keyword>
<dbReference type="InterPro" id="IPR005322">
    <property type="entry name" value="Peptidase_C69"/>
</dbReference>
<dbReference type="AlphaFoldDB" id="A0A096DCE7"/>
<keyword evidence="7" id="KW-0732">Signal</keyword>
<comment type="catalytic activity">
    <reaction evidence="1">
        <text>an L-aminoacyl-L-amino acid + H2O = 2 an L-alpha-amino acid</text>
        <dbReference type="Rhea" id="RHEA:48940"/>
        <dbReference type="ChEBI" id="CHEBI:15377"/>
        <dbReference type="ChEBI" id="CHEBI:59869"/>
        <dbReference type="ChEBI" id="CHEBI:77460"/>
        <dbReference type="EC" id="3.4.13.19"/>
    </reaction>
</comment>
<evidence type="ECO:0000256" key="4">
    <source>
        <dbReference type="ARBA" id="ARBA00022801"/>
    </source>
</evidence>
<evidence type="ECO:0000259" key="8">
    <source>
        <dbReference type="Pfam" id="PF07833"/>
    </source>
</evidence>
<comment type="similarity">
    <text evidence="2 6">Belongs to the peptidase C69 family.</text>
</comment>
<accession>A0A096DCE7</accession>
<dbReference type="EMBL" id="ADLO01000062">
    <property type="protein sequence ID" value="KGF55184.1"/>
    <property type="molecule type" value="Genomic_DNA"/>
</dbReference>
<protein>
    <recommendedName>
        <fullName evidence="6">Dipeptidase</fullName>
        <ecNumber evidence="6">3.4.-.-</ecNumber>
    </recommendedName>
</protein>